<reference evidence="1" key="1">
    <citation type="journal article" date="2021" name="New Phytol.">
        <title>Evolutionary innovations through gain and loss of genes in the ectomycorrhizal Boletales.</title>
        <authorList>
            <person name="Wu G."/>
            <person name="Miyauchi S."/>
            <person name="Morin E."/>
            <person name="Kuo A."/>
            <person name="Drula E."/>
            <person name="Varga T."/>
            <person name="Kohler A."/>
            <person name="Feng B."/>
            <person name="Cao Y."/>
            <person name="Lipzen A."/>
            <person name="Daum C."/>
            <person name="Hundley H."/>
            <person name="Pangilinan J."/>
            <person name="Johnson J."/>
            <person name="Barry K."/>
            <person name="LaButti K."/>
            <person name="Ng V."/>
            <person name="Ahrendt S."/>
            <person name="Min B."/>
            <person name="Choi I.G."/>
            <person name="Park H."/>
            <person name="Plett J.M."/>
            <person name="Magnuson J."/>
            <person name="Spatafora J.W."/>
            <person name="Nagy L.G."/>
            <person name="Henrissat B."/>
            <person name="Grigoriev I.V."/>
            <person name="Yang Z.L."/>
            <person name="Xu J."/>
            <person name="Martin F.M."/>
        </authorList>
    </citation>
    <scope>NUCLEOTIDE SEQUENCE</scope>
    <source>
        <strain evidence="1">KKN 215</strain>
    </source>
</reference>
<dbReference type="EMBL" id="JAEVFJ010000004">
    <property type="protein sequence ID" value="KAH8105495.1"/>
    <property type="molecule type" value="Genomic_DNA"/>
</dbReference>
<evidence type="ECO:0000313" key="1">
    <source>
        <dbReference type="EMBL" id="KAH8105495.1"/>
    </source>
</evidence>
<organism evidence="1 2">
    <name type="scientific">Cristinia sonorae</name>
    <dbReference type="NCBI Taxonomy" id="1940300"/>
    <lineage>
        <taxon>Eukaryota</taxon>
        <taxon>Fungi</taxon>
        <taxon>Dikarya</taxon>
        <taxon>Basidiomycota</taxon>
        <taxon>Agaricomycotina</taxon>
        <taxon>Agaricomycetes</taxon>
        <taxon>Agaricomycetidae</taxon>
        <taxon>Agaricales</taxon>
        <taxon>Pleurotineae</taxon>
        <taxon>Stephanosporaceae</taxon>
        <taxon>Cristinia</taxon>
    </lineage>
</organism>
<protein>
    <submittedName>
        <fullName evidence="1">Uncharacterized protein</fullName>
    </submittedName>
</protein>
<dbReference type="AlphaFoldDB" id="A0A8K0XU30"/>
<sequence length="148" mass="16673">MLMLLCSLCVTTPMSCPTHSYVSISHPHYPRQYLLCRLPSFLIPFFHLISSCIILGSMYPGGSYSLTNPNFFLSISFSLACLSTHRHCSSFPHHIIFAIFEFSLASVPSTHLIVHLDNSLLVCLGHTNNTLHRIRCNCQLLICAPRKH</sequence>
<keyword evidence="2" id="KW-1185">Reference proteome</keyword>
<evidence type="ECO:0000313" key="2">
    <source>
        <dbReference type="Proteomes" id="UP000813824"/>
    </source>
</evidence>
<name>A0A8K0XU30_9AGAR</name>
<comment type="caution">
    <text evidence="1">The sequence shown here is derived from an EMBL/GenBank/DDBJ whole genome shotgun (WGS) entry which is preliminary data.</text>
</comment>
<proteinExistence type="predicted"/>
<dbReference type="Proteomes" id="UP000813824">
    <property type="component" value="Unassembled WGS sequence"/>
</dbReference>
<gene>
    <name evidence="1" type="ORF">BXZ70DRAFT_531312</name>
</gene>
<accession>A0A8K0XU30</accession>